<protein>
    <recommendedName>
        <fullName evidence="1">FP protein C-terminal domain-containing protein</fullName>
    </recommendedName>
</protein>
<feature type="non-terminal residue" evidence="2">
    <location>
        <position position="266"/>
    </location>
</feature>
<gene>
    <name evidence="2" type="ORF">PACLA_8A034215</name>
</gene>
<dbReference type="Pfam" id="PF25298">
    <property type="entry name" value="Baculo_FP_2nd"/>
    <property type="match status" value="1"/>
</dbReference>
<evidence type="ECO:0000313" key="2">
    <source>
        <dbReference type="EMBL" id="CAB4019439.1"/>
    </source>
</evidence>
<name>A0A7D9EZI1_PARCT</name>
<sequence>MPETITSIKKENDALKRQIESLQKDFSKLQIMIESKESLKQDGASKETKAQMHSFQTSLDFVSNEYDTLNAFQIEAKNEFKKLNSRLTEIAMKVNDVGDALDKIQQYSYQYNITIAGLPQQDERESANQTSSLCVNLFQSLGVDVNFNDIDIAHRVRSRKEDGRPSPIICKFVRCNSKEIVMRQRRETNKVNPSVRIFDHLTPKNQQILFEAKGFKAKNGYQYCCTKNSAVYLRKDANSQAIRINELHYLLRLQNSNMCLQANPKS</sequence>
<dbReference type="Gene3D" id="3.30.70.1820">
    <property type="entry name" value="L1 transposable element, RRM domain"/>
    <property type="match status" value="1"/>
</dbReference>
<dbReference type="InterPro" id="IPR057251">
    <property type="entry name" value="FP_C"/>
</dbReference>
<proteinExistence type="predicted"/>
<comment type="caution">
    <text evidence="2">The sequence shown here is derived from an EMBL/GenBank/DDBJ whole genome shotgun (WGS) entry which is preliminary data.</text>
</comment>
<dbReference type="AlphaFoldDB" id="A0A7D9EZI1"/>
<organism evidence="2 3">
    <name type="scientific">Paramuricea clavata</name>
    <name type="common">Red gorgonian</name>
    <name type="synonym">Violescent sea-whip</name>
    <dbReference type="NCBI Taxonomy" id="317549"/>
    <lineage>
        <taxon>Eukaryota</taxon>
        <taxon>Metazoa</taxon>
        <taxon>Cnidaria</taxon>
        <taxon>Anthozoa</taxon>
        <taxon>Octocorallia</taxon>
        <taxon>Malacalcyonacea</taxon>
        <taxon>Plexauridae</taxon>
        <taxon>Paramuricea</taxon>
    </lineage>
</organism>
<dbReference type="PANTHER" id="PTHR11505">
    <property type="entry name" value="L1 TRANSPOSABLE ELEMENT-RELATED"/>
    <property type="match status" value="1"/>
</dbReference>
<evidence type="ECO:0000313" key="3">
    <source>
        <dbReference type="Proteomes" id="UP001152795"/>
    </source>
</evidence>
<dbReference type="OrthoDB" id="5986546at2759"/>
<dbReference type="Proteomes" id="UP001152795">
    <property type="component" value="Unassembled WGS sequence"/>
</dbReference>
<feature type="domain" description="FP protein C-terminal" evidence="1">
    <location>
        <begin position="202"/>
        <end position="248"/>
    </location>
</feature>
<reference evidence="2" key="1">
    <citation type="submission" date="2020-04" db="EMBL/GenBank/DDBJ databases">
        <authorList>
            <person name="Alioto T."/>
            <person name="Alioto T."/>
            <person name="Gomez Garrido J."/>
        </authorList>
    </citation>
    <scope>NUCLEOTIDE SEQUENCE</scope>
    <source>
        <strain evidence="2">A484AB</strain>
    </source>
</reference>
<dbReference type="InterPro" id="IPR004244">
    <property type="entry name" value="Transposase_22"/>
</dbReference>
<dbReference type="EMBL" id="CACRXK020010456">
    <property type="protein sequence ID" value="CAB4019439.1"/>
    <property type="molecule type" value="Genomic_DNA"/>
</dbReference>
<keyword evidence="3" id="KW-1185">Reference proteome</keyword>
<accession>A0A7D9EZI1</accession>
<evidence type="ECO:0000259" key="1">
    <source>
        <dbReference type="Pfam" id="PF25298"/>
    </source>
</evidence>